<accession>L0HE70</accession>
<gene>
    <name evidence="1" type="ordered locus">Metfor_2018</name>
</gene>
<keyword evidence="2" id="KW-1185">Reference proteome</keyword>
<organism evidence="1 2">
    <name type="scientific">Methanoregula formicica (strain DSM 22288 / NBRC 105244 / SMSP)</name>
    <dbReference type="NCBI Taxonomy" id="593750"/>
    <lineage>
        <taxon>Archaea</taxon>
        <taxon>Methanobacteriati</taxon>
        <taxon>Methanobacteriota</taxon>
        <taxon>Stenosarchaea group</taxon>
        <taxon>Methanomicrobia</taxon>
        <taxon>Methanomicrobiales</taxon>
        <taxon>Methanoregulaceae</taxon>
        <taxon>Methanoregula</taxon>
    </lineage>
</organism>
<dbReference type="eggNOG" id="arCOG06520">
    <property type="taxonomic scope" value="Archaea"/>
</dbReference>
<reference evidence="2" key="1">
    <citation type="submission" date="2011-12" db="EMBL/GenBank/DDBJ databases">
        <title>Complete sequence of Methanoregula formicicum SMSP.</title>
        <authorList>
            <person name="Lucas S."/>
            <person name="Han J."/>
            <person name="Lapidus A."/>
            <person name="Cheng J.-F."/>
            <person name="Goodwin L."/>
            <person name="Pitluck S."/>
            <person name="Peters L."/>
            <person name="Ovchinnikova G."/>
            <person name="Teshima H."/>
            <person name="Detter J.C."/>
            <person name="Han C."/>
            <person name="Tapia R."/>
            <person name="Land M."/>
            <person name="Hauser L."/>
            <person name="Kyrpides N."/>
            <person name="Ivanova N."/>
            <person name="Pagani I."/>
            <person name="Imachi H."/>
            <person name="Tamaki H."/>
            <person name="Sekiguchi Y."/>
            <person name="Kamagata Y."/>
            <person name="Cadillo-Quiroz H."/>
            <person name="Zinder S."/>
            <person name="Liu W.-T."/>
            <person name="Woyke T."/>
        </authorList>
    </citation>
    <scope>NUCLEOTIDE SEQUENCE [LARGE SCALE GENOMIC DNA]</scope>
    <source>
        <strain evidence="2">DSM 22288 / NBRC 105244 / SMSP</strain>
    </source>
</reference>
<protein>
    <submittedName>
        <fullName evidence="1">Uncharacterized protein</fullName>
    </submittedName>
</protein>
<dbReference type="KEGG" id="mfo:Metfor_2018"/>
<sequence>MLIKKMQVEHPTTPGKYNGYSTAQIYRQLDWLNKSGIVSKITVEEVKAYGINETNPNAVYLVLTTTDKRKVHLDHLFNTFDEQDSDEKKDTLDEFNVYASSFLLTPDRLDALTQFFTDADEELTSKLLNIFYNHQRFNKIEPSNTCDFLDILHDLLKKYPTGLSIDPNFRRNLIFLLSHYQDPIIIEQIKFDLKHGLLTQYKEQYLEAASIIDQYSEELFECYRELRRKAKPEQRQALLELIKSAVKKSSNPKVRDDNFAALNSSPLPKNLKIKMPRLGGRR</sequence>
<dbReference type="AlphaFoldDB" id="L0HE70"/>
<dbReference type="Proteomes" id="UP000010824">
    <property type="component" value="Chromosome"/>
</dbReference>
<dbReference type="HOGENOM" id="CLU_985566_0_0_2"/>
<dbReference type="STRING" id="593750.Metfor_2018"/>
<proteinExistence type="predicted"/>
<evidence type="ECO:0000313" key="1">
    <source>
        <dbReference type="EMBL" id="AGB03032.1"/>
    </source>
</evidence>
<evidence type="ECO:0000313" key="2">
    <source>
        <dbReference type="Proteomes" id="UP000010824"/>
    </source>
</evidence>
<dbReference type="EMBL" id="CP003167">
    <property type="protein sequence ID" value="AGB03032.1"/>
    <property type="molecule type" value="Genomic_DNA"/>
</dbReference>
<reference evidence="1 2" key="2">
    <citation type="journal article" date="2014" name="Genome Announc.">
        <title>Complete Genome Sequence of Methanoregula formicica SMSPT, a Mesophilic Hydrogenotrophic Methanogen Isolated from a Methanogenic Upflow Anaerobic Sludge Blanket Reactor.</title>
        <authorList>
            <person name="Yamamoto K."/>
            <person name="Tamaki H."/>
            <person name="Cadillo-Quiroz H."/>
            <person name="Imachi H."/>
            <person name="Kyrpides N."/>
            <person name="Woyke T."/>
            <person name="Goodwin L."/>
            <person name="Zinder S.H."/>
            <person name="Kamagata Y."/>
            <person name="Liu W.T."/>
        </authorList>
    </citation>
    <scope>NUCLEOTIDE SEQUENCE [LARGE SCALE GENOMIC DNA]</scope>
    <source>
        <strain evidence="2">DSM 22288 / NBRC 105244 / SMSP</strain>
    </source>
</reference>
<dbReference type="InParanoid" id="L0HE70"/>
<name>L0HE70_METFS</name>